<dbReference type="GO" id="GO:0004571">
    <property type="term" value="F:mannosyl-oligosaccharide 1,2-alpha-mannosidase activity"/>
    <property type="evidence" value="ECO:0007669"/>
    <property type="project" value="InterPro"/>
</dbReference>
<gene>
    <name evidence="9" type="ORF">H4R26_003520</name>
</gene>
<dbReference type="GO" id="GO:0016020">
    <property type="term" value="C:membrane"/>
    <property type="evidence" value="ECO:0007669"/>
    <property type="project" value="InterPro"/>
</dbReference>
<dbReference type="GO" id="GO:0005509">
    <property type="term" value="F:calcium ion binding"/>
    <property type="evidence" value="ECO:0007669"/>
    <property type="project" value="InterPro"/>
</dbReference>
<dbReference type="EC" id="3.2.1.-" evidence="7"/>
<evidence type="ECO:0000256" key="6">
    <source>
        <dbReference type="PIRSR" id="PIRSR601382-2"/>
    </source>
</evidence>
<evidence type="ECO:0000256" key="7">
    <source>
        <dbReference type="RuleBase" id="RU361193"/>
    </source>
</evidence>
<reference evidence="9" key="1">
    <citation type="submission" date="2022-07" db="EMBL/GenBank/DDBJ databases">
        <title>Phylogenomic reconstructions and comparative analyses of Kickxellomycotina fungi.</title>
        <authorList>
            <person name="Reynolds N.K."/>
            <person name="Stajich J.E."/>
            <person name="Barry K."/>
            <person name="Grigoriev I.V."/>
            <person name="Crous P."/>
            <person name="Smith M.E."/>
        </authorList>
    </citation>
    <scope>NUCLEOTIDE SEQUENCE</scope>
    <source>
        <strain evidence="9">IMI 214461</strain>
    </source>
</reference>
<keyword evidence="7" id="KW-0378">Hydrolase</keyword>
<feature type="active site" evidence="5">
    <location>
        <position position="309"/>
    </location>
</feature>
<sequence length="1119" mass="123337">MGDYLLTLVDTLDTLAVLGDKREFERGVKNTLKFLPNFDINSHVQVFEVTIRMLGGLLSAHIIATDEADSLGMRLDINGTYAGELLHLARDLGYRLLPAFEASPNGIPYPRTNLKYGFARGETSTTCTAGVGTLLLEFGVLSRLTNETIFEDIARSALNDVWSLRSKKNLFGSDFDLAKKRWHSSFAGIGAGVDSLFEYMLKSHVYFGDQHYLDMFEASYAALLQYGRDTVGGYAFFNVDMHSAEIASSWIDSLSAFFPGLMVLAGDVEGAESAYMLYYHIWRRFRAFPERFNLFLREPDISFYSLRPEFIESTYFLYRATRDPFYLDVGEMVLDDLNKLQRTACGYATMHNVKTKELEERMESFFLSETLKYLYLLFDEDNPLHSLDNNYVFTTEAHVLLPLSPVREAGSAQYPRESSSSTRKLIHSERPPSAVKPLFYVTDNIRKKLQRTHPDDMFSMPAFAADEQIANGSTSRRKLASRWNSASRSRQCPAPRALTVRVLSSIAARLLPVLGALDGSGGDSSHDSLESLPAVPFEVELKPLHQQSPLAQLYVMRELSRAISNSVAYSPSQREYLVSLYVNGAKNTLPLRADFFSVGALVDNGSQVGANGSVMASVAEAYTRRLAGTTVLSASLDMALESLGVCIRPSLLLLSGRHEVWASDLLEREGDSGKAQLLSGLPREAETWLSPNTRQISFMELLLSRATNGSILAWNIPHQPKVRRGVPLLKDVWDEELNDQQPSEAAGPNAEGAKQKEPMAEIPQERRDAPSPGRQQIDNTRKRPLRRRGYYVAPEHIGQQQRQVVITNGAGQVMTDYVVFRASTDASLQEFARALPVHNDSITSGSSAGGSAPLPGAVGGGASQAAAADSMRVKADGAGSVRQYLKSVHGSGGPRSRLHPLSRDVYRRREYVGRLADFAEMALYHGQMSRLVSQPTPLTMLHLYSSSAAYGCEEYTPREQRMAKGKVVAARVGGGCTVWEKAIHATNAGASALLVDWAGGIECKDDAEHNCEKQNQLWRADGSARMPPPLRCVEENLGACLDGQHNSASCPPLAGCDQLLCLNDDGFASEKDGNELPKQDCDSKQQQALAMPVVIVSSDVIGELEEYLVAGLHVRVELL</sequence>
<evidence type="ECO:0000256" key="1">
    <source>
        <dbReference type="ARBA" id="ARBA00004240"/>
    </source>
</evidence>
<dbReference type="GO" id="GO:0044322">
    <property type="term" value="C:endoplasmic reticulum quality control compartment"/>
    <property type="evidence" value="ECO:0007669"/>
    <property type="project" value="GOC"/>
</dbReference>
<proteinExistence type="inferred from homology"/>
<dbReference type="InterPro" id="IPR001382">
    <property type="entry name" value="Glyco_hydro_47"/>
</dbReference>
<dbReference type="InterPro" id="IPR012341">
    <property type="entry name" value="6hp_glycosidase-like_sf"/>
</dbReference>
<feature type="active site" evidence="5">
    <location>
        <position position="194"/>
    </location>
</feature>
<comment type="caution">
    <text evidence="9">The sequence shown here is derived from an EMBL/GenBank/DDBJ whole genome shotgun (WGS) entry which is preliminary data.</text>
</comment>
<feature type="compositionally biased region" description="Basic and acidic residues" evidence="8">
    <location>
        <begin position="753"/>
        <end position="769"/>
    </location>
</feature>
<dbReference type="AlphaFoldDB" id="A0A9W8EHJ5"/>
<dbReference type="PANTHER" id="PTHR45679:SF5">
    <property type="entry name" value="ER DEGRADATION-ENHANCING ALPHA-MANNOSIDASE-LIKE PROTEIN 1"/>
    <property type="match status" value="1"/>
</dbReference>
<evidence type="ECO:0000256" key="5">
    <source>
        <dbReference type="PIRSR" id="PIRSR601382-1"/>
    </source>
</evidence>
<dbReference type="PRINTS" id="PR00747">
    <property type="entry name" value="GLYHDRLASE47"/>
</dbReference>
<dbReference type="GO" id="GO:1904380">
    <property type="term" value="P:endoplasmic reticulum mannose trimming"/>
    <property type="evidence" value="ECO:0007669"/>
    <property type="project" value="InterPro"/>
</dbReference>
<dbReference type="Pfam" id="PF01532">
    <property type="entry name" value="Glyco_hydro_47"/>
    <property type="match status" value="1"/>
</dbReference>
<dbReference type="EMBL" id="JANBQF010000286">
    <property type="protein sequence ID" value="KAJ2002613.1"/>
    <property type="molecule type" value="Genomic_DNA"/>
</dbReference>
<keyword evidence="4" id="KW-0325">Glycoprotein</keyword>
<keyword evidence="6" id="KW-0106">Calcium</keyword>
<dbReference type="OrthoDB" id="8118055at2759"/>
<dbReference type="GO" id="GO:0036503">
    <property type="term" value="P:ERAD pathway"/>
    <property type="evidence" value="ECO:0007669"/>
    <property type="project" value="UniProtKB-ARBA"/>
</dbReference>
<evidence type="ECO:0000313" key="9">
    <source>
        <dbReference type="EMBL" id="KAJ2002613.1"/>
    </source>
</evidence>
<accession>A0A9W8EHJ5</accession>
<dbReference type="InterPro" id="IPR044674">
    <property type="entry name" value="EDEM1/2/3"/>
</dbReference>
<dbReference type="Proteomes" id="UP001150907">
    <property type="component" value="Unassembled WGS sequence"/>
</dbReference>
<keyword evidence="10" id="KW-1185">Reference proteome</keyword>
<comment type="cofactor">
    <cofactor evidence="6">
        <name>Ca(2+)</name>
        <dbReference type="ChEBI" id="CHEBI:29108"/>
    </cofactor>
</comment>
<evidence type="ECO:0000313" key="10">
    <source>
        <dbReference type="Proteomes" id="UP001150907"/>
    </source>
</evidence>
<organism evidence="9 10">
    <name type="scientific">Coemansia thaxteri</name>
    <dbReference type="NCBI Taxonomy" id="2663907"/>
    <lineage>
        <taxon>Eukaryota</taxon>
        <taxon>Fungi</taxon>
        <taxon>Fungi incertae sedis</taxon>
        <taxon>Zoopagomycota</taxon>
        <taxon>Kickxellomycotina</taxon>
        <taxon>Kickxellomycetes</taxon>
        <taxon>Kickxellales</taxon>
        <taxon>Kickxellaceae</taxon>
        <taxon>Coemansia</taxon>
    </lineage>
</organism>
<dbReference type="InterPro" id="IPR036026">
    <property type="entry name" value="Seven-hairpin_glycosidases"/>
</dbReference>
<evidence type="ECO:0000256" key="2">
    <source>
        <dbReference type="ARBA" id="ARBA00007658"/>
    </source>
</evidence>
<comment type="similarity">
    <text evidence="2 7">Belongs to the glycosyl hydrolase 47 family.</text>
</comment>
<keyword evidence="7" id="KW-0326">Glycosidase</keyword>
<feature type="region of interest" description="Disordered" evidence="8">
    <location>
        <begin position="738"/>
        <end position="787"/>
    </location>
</feature>
<evidence type="ECO:0000256" key="8">
    <source>
        <dbReference type="SAM" id="MobiDB-lite"/>
    </source>
</evidence>
<evidence type="ECO:0000256" key="4">
    <source>
        <dbReference type="ARBA" id="ARBA00023180"/>
    </source>
</evidence>
<evidence type="ECO:0000256" key="3">
    <source>
        <dbReference type="ARBA" id="ARBA00022824"/>
    </source>
</evidence>
<name>A0A9W8EHJ5_9FUNG</name>
<dbReference type="Gene3D" id="1.50.10.10">
    <property type="match status" value="1"/>
</dbReference>
<dbReference type="SUPFAM" id="SSF48225">
    <property type="entry name" value="Seven-hairpin glycosidases"/>
    <property type="match status" value="1"/>
</dbReference>
<keyword evidence="6" id="KW-0479">Metal-binding</keyword>
<feature type="active site" description="Proton donor" evidence="5">
    <location>
        <position position="48"/>
    </location>
</feature>
<comment type="subcellular location">
    <subcellularLocation>
        <location evidence="1">Endoplasmic reticulum</location>
    </subcellularLocation>
</comment>
<protein>
    <recommendedName>
        <fullName evidence="7">alpha-1,2-Mannosidase</fullName>
        <ecNumber evidence="7">3.2.1.-</ecNumber>
    </recommendedName>
</protein>
<keyword evidence="3" id="KW-0256">Endoplasmic reticulum</keyword>
<feature type="active site" description="Proton donor" evidence="5">
    <location>
        <position position="290"/>
    </location>
</feature>
<dbReference type="PANTHER" id="PTHR45679">
    <property type="entry name" value="ER DEGRADATION-ENHANCING ALPHA-MANNOSIDASE-LIKE PROTEIN 2"/>
    <property type="match status" value="1"/>
</dbReference>
<feature type="binding site" evidence="6">
    <location>
        <position position="395"/>
    </location>
    <ligand>
        <name>Ca(2+)</name>
        <dbReference type="ChEBI" id="CHEBI:29108"/>
    </ligand>
</feature>
<dbReference type="GO" id="GO:0005975">
    <property type="term" value="P:carbohydrate metabolic process"/>
    <property type="evidence" value="ECO:0007669"/>
    <property type="project" value="InterPro"/>
</dbReference>